<evidence type="ECO:0000259" key="2">
    <source>
        <dbReference type="Pfam" id="PF07593"/>
    </source>
</evidence>
<dbReference type="Proteomes" id="UP000199440">
    <property type="component" value="Unassembled WGS sequence"/>
</dbReference>
<reference evidence="3 4" key="1">
    <citation type="submission" date="2016-10" db="EMBL/GenBank/DDBJ databases">
        <authorList>
            <person name="de Groot N.N."/>
        </authorList>
    </citation>
    <scope>NUCLEOTIDE SEQUENCE [LARGE SCALE GENOMIC DNA]</scope>
    <source>
        <strain evidence="3 4">DSM 19886</strain>
    </source>
</reference>
<dbReference type="Pfam" id="PF07593">
    <property type="entry name" value="UnbV_ASPIC"/>
    <property type="match status" value="1"/>
</dbReference>
<dbReference type="EMBL" id="FNGV01000001">
    <property type="protein sequence ID" value="SDL33443.1"/>
    <property type="molecule type" value="Genomic_DNA"/>
</dbReference>
<organism evidence="3 4">
    <name type="scientific">Kriegella aquimaris</name>
    <dbReference type="NCBI Taxonomy" id="192904"/>
    <lineage>
        <taxon>Bacteria</taxon>
        <taxon>Pseudomonadati</taxon>
        <taxon>Bacteroidota</taxon>
        <taxon>Flavobacteriia</taxon>
        <taxon>Flavobacteriales</taxon>
        <taxon>Flavobacteriaceae</taxon>
        <taxon>Kriegella</taxon>
    </lineage>
</organism>
<dbReference type="Gene3D" id="2.130.10.130">
    <property type="entry name" value="Integrin alpha, N-terminal"/>
    <property type="match status" value="4"/>
</dbReference>
<dbReference type="STRING" id="192904.SAMN04488514_101439"/>
<dbReference type="PANTHER" id="PTHR16026:SF0">
    <property type="entry name" value="CARTILAGE ACIDIC PROTEIN 1"/>
    <property type="match status" value="1"/>
</dbReference>
<dbReference type="InterPro" id="IPR027039">
    <property type="entry name" value="Crtac1"/>
</dbReference>
<dbReference type="InterPro" id="IPR013517">
    <property type="entry name" value="FG-GAP"/>
</dbReference>
<keyword evidence="1" id="KW-0732">Signal</keyword>
<name>A0A1G9J881_9FLAO</name>
<proteinExistence type="predicted"/>
<dbReference type="Pfam" id="PF13517">
    <property type="entry name" value="FG-GAP_3"/>
    <property type="match status" value="6"/>
</dbReference>
<dbReference type="PANTHER" id="PTHR16026">
    <property type="entry name" value="CARTILAGE ACIDIC PROTEIN 1"/>
    <property type="match status" value="1"/>
</dbReference>
<dbReference type="OrthoDB" id="9816120at2"/>
<evidence type="ECO:0000313" key="4">
    <source>
        <dbReference type="Proteomes" id="UP000199440"/>
    </source>
</evidence>
<keyword evidence="4" id="KW-1185">Reference proteome</keyword>
<dbReference type="InterPro" id="IPR011519">
    <property type="entry name" value="UnbV_ASPIC"/>
</dbReference>
<dbReference type="RefSeq" id="WP_089884801.1">
    <property type="nucleotide sequence ID" value="NZ_FNGV01000001.1"/>
</dbReference>
<accession>A0A1G9J881</accession>
<evidence type="ECO:0000256" key="1">
    <source>
        <dbReference type="ARBA" id="ARBA00022729"/>
    </source>
</evidence>
<evidence type="ECO:0000313" key="3">
    <source>
        <dbReference type="EMBL" id="SDL33443.1"/>
    </source>
</evidence>
<dbReference type="AlphaFoldDB" id="A0A1G9J881"/>
<feature type="domain" description="ASPIC/UnbV" evidence="2">
    <location>
        <begin position="534"/>
        <end position="599"/>
    </location>
</feature>
<dbReference type="InterPro" id="IPR028994">
    <property type="entry name" value="Integrin_alpha_N"/>
</dbReference>
<sequence>MIKKFKLATLGLIAILSFNHCKDDADEDIDSETLFTVVSPNYSNLIFENTLKQVRENNHMVNSAFISGGGVAIADINQDGLQDIFFTGNQVRDRLFLNKGNLEFEDISASAGITSDNSWSSGVTFADIDNDGDQDIYVCRFVYLENEKSANQLYINNGDLTFTEKAESFGLDDNGFSIQATFFDFDQDGLLDVYVVNQPPSIPNLGNKLNFSQFSDILFSDRLYRNLGNGKFEDYTIKGNVRNFGFGLSATTGDLNNDGWQDIYVTNDFDVPDHMYINQKDGTFKDNIKKATKHISNFSMGSDISDYDNDGFLDVMVVDMVAEDHKRIKTNMGSMAPEEFWRVVENGGHYQYMFNTLQRNNGNGSFSDLAQLAGVTSTDWSWAPLFGDFDNDGHKDLFITNGVVSNNRNSDLVTVYEKKLDSIRSVAQKRGVNPNNMVDVMDFANLAPTDKLANYIYKNNGDYTFSNKTIDWGIDMPTLSNGAAFADLDLDGDLDLVVNNINENVQLLKNTTVEKNIGKYIRFNIAATVNEIVIGTKITLYKKNKIWQTNYLSNTRGYMSKSEDILHFGVGKEETISKAIIEWPNGKKTVLNDLATNLTHQIDPSNEAVNVDSDDSKKVTLFKDVTKSLGLGQVKHQENEHDDYKWEILLPHKMSQFGPSVGIGDVNGDGLEDFYLGGAAGIPGQLFIQNQAGTFDSVNEGAWTQDKASEDMGVAFVDIDGDNDLDLFVVSGGNEFDVGDAALQDRLYVNNGNGRFAKKANALPTYLTSGSCIIPNDFDKDGDIDLFIGGRLTPRKYPEAADSHLLENKGGKFVDISEKAPNLKGLGLVTAASWADFNKDGLDDLIVVGEWMPITIFEQSGDGGFKKQSIPDSEGWYYEVQTEDMDGDGDKDILVGNLGLNYKYKASVEEPFEVHSYDFDGNGILDIVLSYYEHGEAFPVRGKSCSSQQIPSLSTKFKTFEEFGNSNLNDVYGESLKSALNLKAKTFASAYIENNGDGTFSTTPLPTLAQVSSINSILINDYDNDGNKDLLISGNLYPSEIETPRNDASIGLFLKGSGKGDFAPTSVNESGFNAPNDVRDMKMIKVGKKEVILVANNNGNIQAIEHTNSNIRP</sequence>
<protein>
    <submittedName>
        <fullName evidence="3">Repeat domain-containing protein</fullName>
    </submittedName>
</protein>
<dbReference type="SUPFAM" id="SSF69318">
    <property type="entry name" value="Integrin alpha N-terminal domain"/>
    <property type="match status" value="3"/>
</dbReference>
<gene>
    <name evidence="3" type="ORF">SAMN04488514_101439</name>
</gene>